<feature type="region of interest" description="Disordered" evidence="1">
    <location>
        <begin position="1"/>
        <end position="22"/>
    </location>
</feature>
<name>A0A8S5TPA7_9CAUD</name>
<evidence type="ECO:0000256" key="1">
    <source>
        <dbReference type="SAM" id="MobiDB-lite"/>
    </source>
</evidence>
<accession>A0A8S5TPA7</accession>
<protein>
    <submittedName>
        <fullName evidence="2">Uncharacterized protein</fullName>
    </submittedName>
</protein>
<reference evidence="2" key="1">
    <citation type="journal article" date="2021" name="Proc. Natl. Acad. Sci. U.S.A.">
        <title>A Catalog of Tens of Thousands of Viruses from Human Metagenomes Reveals Hidden Associations with Chronic Diseases.</title>
        <authorList>
            <person name="Tisza M.J."/>
            <person name="Buck C.B."/>
        </authorList>
    </citation>
    <scope>NUCLEOTIDE SEQUENCE</scope>
    <source>
        <strain evidence="2">CtPrm3</strain>
    </source>
</reference>
<organism evidence="2">
    <name type="scientific">Siphoviridae sp. ctPrm3</name>
    <dbReference type="NCBI Taxonomy" id="2827864"/>
    <lineage>
        <taxon>Viruses</taxon>
        <taxon>Duplodnaviria</taxon>
        <taxon>Heunggongvirae</taxon>
        <taxon>Uroviricota</taxon>
        <taxon>Caudoviricetes</taxon>
    </lineage>
</organism>
<proteinExistence type="predicted"/>
<dbReference type="EMBL" id="BK032870">
    <property type="protein sequence ID" value="DAF64956.1"/>
    <property type="molecule type" value="Genomic_DNA"/>
</dbReference>
<evidence type="ECO:0000313" key="2">
    <source>
        <dbReference type="EMBL" id="DAF64956.1"/>
    </source>
</evidence>
<sequence length="116" mass="11950">MGEEVTVLSSTETGRDAMGEPTVEWEPTVVPGCLVRPLAGSDAGDAVRPEGIVASYSIAFPKTYAGPPLARCRIALTGRGMPADPDTALLVVGSPDITNPCPTAWNMTATAGRVHG</sequence>